<dbReference type="RefSeq" id="WP_266055541.1">
    <property type="nucleotide sequence ID" value="NZ_JAPFQN010000003.1"/>
</dbReference>
<gene>
    <name evidence="2" type="ORF">OO013_04780</name>
</gene>
<protein>
    <submittedName>
        <fullName evidence="2">DinB family protein</fullName>
    </submittedName>
</protein>
<accession>A0ABT3RNW6</accession>
<evidence type="ECO:0000313" key="2">
    <source>
        <dbReference type="EMBL" id="MCX2743166.1"/>
    </source>
</evidence>
<dbReference type="Gene3D" id="1.20.120.450">
    <property type="entry name" value="dinb family like domain"/>
    <property type="match status" value="1"/>
</dbReference>
<dbReference type="EMBL" id="JAPFQN010000003">
    <property type="protein sequence ID" value="MCX2743166.1"/>
    <property type="molecule type" value="Genomic_DNA"/>
</dbReference>
<dbReference type="Pfam" id="PF12867">
    <property type="entry name" value="DinB_2"/>
    <property type="match status" value="1"/>
</dbReference>
<sequence>MNDESLRPLLRKILNWEDAHVNFDNAINNIPEKMRGIRHKDIPYSLWELIEHIRLSQYDILEFCRNPDYKEMPWPDAYWPDSAAPESSDEWDRSISKYKEDRESLKKLVSDENLELASEIPHGDGQTYIREILLVADHNAYHVGQIVLLRKLLGIWE</sequence>
<name>A0ABT3RNW6_9BACT</name>
<reference evidence="2 3" key="1">
    <citation type="submission" date="2022-11" db="EMBL/GenBank/DDBJ databases">
        <title>The characterization of three novel Bacteroidetes species and genomic analysis of their roles in tidal elemental geochemical cycles.</title>
        <authorList>
            <person name="Ma K."/>
        </authorList>
    </citation>
    <scope>NUCLEOTIDE SEQUENCE [LARGE SCALE GENOMIC DNA]</scope>
    <source>
        <strain evidence="2 3">M17</strain>
    </source>
</reference>
<evidence type="ECO:0000259" key="1">
    <source>
        <dbReference type="Pfam" id="PF12867"/>
    </source>
</evidence>
<dbReference type="Proteomes" id="UP001209885">
    <property type="component" value="Unassembled WGS sequence"/>
</dbReference>
<keyword evidence="3" id="KW-1185">Reference proteome</keyword>
<comment type="caution">
    <text evidence="2">The sequence shown here is derived from an EMBL/GenBank/DDBJ whole genome shotgun (WGS) entry which is preliminary data.</text>
</comment>
<dbReference type="SUPFAM" id="SSF109854">
    <property type="entry name" value="DinB/YfiT-like putative metalloenzymes"/>
    <property type="match status" value="1"/>
</dbReference>
<proteinExistence type="predicted"/>
<evidence type="ECO:0000313" key="3">
    <source>
        <dbReference type="Proteomes" id="UP001209885"/>
    </source>
</evidence>
<feature type="domain" description="DinB-like" evidence="1">
    <location>
        <begin position="17"/>
        <end position="146"/>
    </location>
</feature>
<dbReference type="InterPro" id="IPR024775">
    <property type="entry name" value="DinB-like"/>
</dbReference>
<organism evidence="2 3">
    <name type="scientific">Mangrovivirga halotolerans</name>
    <dbReference type="NCBI Taxonomy" id="2993936"/>
    <lineage>
        <taxon>Bacteria</taxon>
        <taxon>Pseudomonadati</taxon>
        <taxon>Bacteroidota</taxon>
        <taxon>Cytophagia</taxon>
        <taxon>Cytophagales</taxon>
        <taxon>Mangrovivirgaceae</taxon>
        <taxon>Mangrovivirga</taxon>
    </lineage>
</organism>
<dbReference type="InterPro" id="IPR034660">
    <property type="entry name" value="DinB/YfiT-like"/>
</dbReference>